<sequence>MSFLTNFLLGLGLSMDAFAVSMSSSTTIRPFQLKDALKLAFFFGGFQAFMPVLGWIGGSAVSGFVSNYAPWIAFGLLAFIGGKMIYEALYGDPDGKINSLNYPVLLMLAIATSIDALAVGISFAFLNTPILEPVIIIGCVTFFMSFCGAVLGYRIGHFFEHEVEIIGGLILIGIGGKILAEHLLWI</sequence>
<dbReference type="GO" id="GO:0005886">
    <property type="term" value="C:plasma membrane"/>
    <property type="evidence" value="ECO:0007669"/>
    <property type="project" value="UniProtKB-SubCell"/>
</dbReference>
<evidence type="ECO:0000313" key="10">
    <source>
        <dbReference type="Proteomes" id="UP000033096"/>
    </source>
</evidence>
<dbReference type="GO" id="GO:0005384">
    <property type="term" value="F:manganese ion transmembrane transporter activity"/>
    <property type="evidence" value="ECO:0007669"/>
    <property type="project" value="UniProtKB-UniRule"/>
</dbReference>
<evidence type="ECO:0000256" key="8">
    <source>
        <dbReference type="HAMAP-Rule" id="MF_01521"/>
    </source>
</evidence>
<evidence type="ECO:0000256" key="2">
    <source>
        <dbReference type="ARBA" id="ARBA00022475"/>
    </source>
</evidence>
<feature type="transmembrane region" description="Helical" evidence="8">
    <location>
        <begin position="106"/>
        <end position="126"/>
    </location>
</feature>
<dbReference type="InterPro" id="IPR022929">
    <property type="entry name" value="Put_MntP"/>
</dbReference>
<feature type="transmembrane region" description="Helical" evidence="8">
    <location>
        <begin position="68"/>
        <end position="86"/>
    </location>
</feature>
<dbReference type="STRING" id="1434123.MSVAZ_0687"/>
<keyword evidence="4 8" id="KW-1133">Transmembrane helix</keyword>
<keyword evidence="1 8" id="KW-0813">Transport</keyword>
<comment type="similarity">
    <text evidence="8">Belongs to the MntP (TC 9.B.29) family.</text>
</comment>
<keyword evidence="10" id="KW-1185">Reference proteome</keyword>
<feature type="transmembrane region" description="Helical" evidence="8">
    <location>
        <begin position="133"/>
        <end position="153"/>
    </location>
</feature>
<dbReference type="RefSeq" id="WP_048118192.1">
    <property type="nucleotide sequence ID" value="NZ_CP009520.1"/>
</dbReference>
<keyword evidence="5 8" id="KW-0406">Ion transport</keyword>
<dbReference type="PATRIC" id="fig|1434123.4.peg.784"/>
<feature type="transmembrane region" description="Helical" evidence="8">
    <location>
        <begin position="165"/>
        <end position="185"/>
    </location>
</feature>
<reference evidence="9 10" key="1">
    <citation type="submission" date="2014-07" db="EMBL/GenBank/DDBJ databases">
        <title>Methanogenic archaea and the global carbon cycle.</title>
        <authorList>
            <person name="Henriksen J.R."/>
            <person name="Luke J."/>
            <person name="Reinhart S."/>
            <person name="Benedict M.N."/>
            <person name="Youngblut N.D."/>
            <person name="Metcalf M.E."/>
            <person name="Whitaker R.J."/>
            <person name="Metcalf W.W."/>
        </authorList>
    </citation>
    <scope>NUCLEOTIDE SEQUENCE [LARGE SCALE GENOMIC DNA]</scope>
    <source>
        <strain evidence="9 10">Z-761</strain>
    </source>
</reference>
<comment type="function">
    <text evidence="8">Probably functions as a manganese efflux pump.</text>
</comment>
<dbReference type="HAMAP" id="MF_01521">
    <property type="entry name" value="MntP_pump"/>
    <property type="match status" value="1"/>
</dbReference>
<protein>
    <recommendedName>
        <fullName evidence="8">Putative manganese efflux pump MntP</fullName>
    </recommendedName>
</protein>
<dbReference type="EMBL" id="CP009520">
    <property type="protein sequence ID" value="AKB42956.1"/>
    <property type="molecule type" value="Genomic_DNA"/>
</dbReference>
<keyword evidence="3 8" id="KW-0812">Transmembrane</keyword>
<evidence type="ECO:0000256" key="6">
    <source>
        <dbReference type="ARBA" id="ARBA00023136"/>
    </source>
</evidence>
<comment type="subcellular location">
    <subcellularLocation>
        <location evidence="8">Cell membrane</location>
        <topology evidence="8">Multi-pass membrane protein</topology>
    </subcellularLocation>
</comment>
<keyword evidence="2 8" id="KW-1003">Cell membrane</keyword>
<keyword evidence="6 8" id="KW-0472">Membrane</keyword>
<dbReference type="PANTHER" id="PTHR35529:SF1">
    <property type="entry name" value="MANGANESE EFFLUX PUMP MNTP-RELATED"/>
    <property type="match status" value="1"/>
</dbReference>
<evidence type="ECO:0000256" key="5">
    <source>
        <dbReference type="ARBA" id="ARBA00023065"/>
    </source>
</evidence>
<name>A0A0E3LGR0_9EURY</name>
<gene>
    <name evidence="8" type="primary">mntP</name>
    <name evidence="9" type="ORF">MSVAZ_0687</name>
</gene>
<feature type="transmembrane region" description="Helical" evidence="8">
    <location>
        <begin position="39"/>
        <end position="56"/>
    </location>
</feature>
<evidence type="ECO:0000256" key="1">
    <source>
        <dbReference type="ARBA" id="ARBA00022448"/>
    </source>
</evidence>
<dbReference type="Pfam" id="PF02659">
    <property type="entry name" value="Mntp"/>
    <property type="match status" value="1"/>
</dbReference>
<keyword evidence="7 8" id="KW-0464">Manganese</keyword>
<dbReference type="HOGENOM" id="CLU_096410_3_0_2"/>
<evidence type="ECO:0000313" key="9">
    <source>
        <dbReference type="EMBL" id="AKB42956.1"/>
    </source>
</evidence>
<dbReference type="InterPro" id="IPR003810">
    <property type="entry name" value="Mntp/YtaF"/>
</dbReference>
<dbReference type="GeneID" id="24809069"/>
<dbReference type="AlphaFoldDB" id="A0A0E3LGR0"/>
<accession>A0A0E3LGR0</accession>
<dbReference type="Proteomes" id="UP000033096">
    <property type="component" value="Chromosome"/>
</dbReference>
<proteinExistence type="inferred from homology"/>
<organism evidence="9 10">
    <name type="scientific">Methanosarcina vacuolata Z-761</name>
    <dbReference type="NCBI Taxonomy" id="1434123"/>
    <lineage>
        <taxon>Archaea</taxon>
        <taxon>Methanobacteriati</taxon>
        <taxon>Methanobacteriota</taxon>
        <taxon>Stenosarchaea group</taxon>
        <taxon>Methanomicrobia</taxon>
        <taxon>Methanosarcinales</taxon>
        <taxon>Methanosarcinaceae</taxon>
        <taxon>Methanosarcina</taxon>
    </lineage>
</organism>
<evidence type="ECO:0000256" key="4">
    <source>
        <dbReference type="ARBA" id="ARBA00022989"/>
    </source>
</evidence>
<evidence type="ECO:0000256" key="7">
    <source>
        <dbReference type="ARBA" id="ARBA00023211"/>
    </source>
</evidence>
<dbReference type="PANTHER" id="PTHR35529">
    <property type="entry name" value="MANGANESE EFFLUX PUMP MNTP-RELATED"/>
    <property type="match status" value="1"/>
</dbReference>
<evidence type="ECO:0000256" key="3">
    <source>
        <dbReference type="ARBA" id="ARBA00022692"/>
    </source>
</evidence>
<dbReference type="KEGG" id="mvc:MSVAZ_0687"/>